<proteinExistence type="predicted"/>
<evidence type="ECO:0000256" key="1">
    <source>
        <dbReference type="SAM" id="MobiDB-lite"/>
    </source>
</evidence>
<name>A0AAE9DZA1_CAEBR</name>
<keyword evidence="3" id="KW-1185">Reference proteome</keyword>
<dbReference type="EMBL" id="CP092620">
    <property type="protein sequence ID" value="UMM10589.1"/>
    <property type="molecule type" value="Genomic_DNA"/>
</dbReference>
<reference evidence="2 3" key="1">
    <citation type="submission" date="2022-04" db="EMBL/GenBank/DDBJ databases">
        <title>Chromosome-level reference genomes for two strains of Caenorhabditis briggsae: an improved platform for comparative genomics.</title>
        <authorList>
            <person name="Stevens L."/>
            <person name="Andersen E."/>
        </authorList>
    </citation>
    <scope>NUCLEOTIDE SEQUENCE [LARGE SCALE GENOMIC DNA]</scope>
    <source>
        <strain evidence="2">VX34</strain>
        <tissue evidence="2">Whole-organism</tissue>
    </source>
</reference>
<sequence>MASFGKNFSKCAPWRKSKESVVTRLVLLRFKRKIVTPNGPTKSSATRAWSSSGAKDIHCYWEILADVLRVIDAPPRTRDEVRETVLQKNVQVAARIAQEADRIDRNPRLSPAPNDRTPSNPAD</sequence>
<protein>
    <submittedName>
        <fullName evidence="2">Uncharacterized protein</fullName>
    </submittedName>
</protein>
<gene>
    <name evidence="2" type="ORF">L5515_000289</name>
</gene>
<evidence type="ECO:0000313" key="3">
    <source>
        <dbReference type="Proteomes" id="UP000829354"/>
    </source>
</evidence>
<feature type="region of interest" description="Disordered" evidence="1">
    <location>
        <begin position="96"/>
        <end position="123"/>
    </location>
</feature>
<dbReference type="Proteomes" id="UP000829354">
    <property type="component" value="Chromosome I"/>
</dbReference>
<organism evidence="2 3">
    <name type="scientific">Caenorhabditis briggsae</name>
    <dbReference type="NCBI Taxonomy" id="6238"/>
    <lineage>
        <taxon>Eukaryota</taxon>
        <taxon>Metazoa</taxon>
        <taxon>Ecdysozoa</taxon>
        <taxon>Nematoda</taxon>
        <taxon>Chromadorea</taxon>
        <taxon>Rhabditida</taxon>
        <taxon>Rhabditina</taxon>
        <taxon>Rhabditomorpha</taxon>
        <taxon>Rhabditoidea</taxon>
        <taxon>Rhabditidae</taxon>
        <taxon>Peloderinae</taxon>
        <taxon>Caenorhabditis</taxon>
    </lineage>
</organism>
<dbReference type="AlphaFoldDB" id="A0AAE9DZA1"/>
<evidence type="ECO:0000313" key="2">
    <source>
        <dbReference type="EMBL" id="UMM10589.1"/>
    </source>
</evidence>
<accession>A0AAE9DZA1</accession>
<feature type="compositionally biased region" description="Basic and acidic residues" evidence="1">
    <location>
        <begin position="98"/>
        <end position="107"/>
    </location>
</feature>